<evidence type="ECO:0000313" key="2">
    <source>
        <dbReference type="Proteomes" id="UP000202923"/>
    </source>
</evidence>
<protein>
    <submittedName>
        <fullName evidence="1">Uncharacterized protein</fullName>
    </submittedName>
</protein>
<reference evidence="1 2" key="1">
    <citation type="submission" date="2016-06" db="EMBL/GenBank/DDBJ databases">
        <authorList>
            <person name="Kjaerup R.B."/>
            <person name="Dalgaard T.S."/>
            <person name="Juul-Madsen H.R."/>
        </authorList>
    </citation>
    <scope>NUCLEOTIDE SEQUENCE [LARGE SCALE GENOMIC DNA]</scope>
</reference>
<dbReference type="Proteomes" id="UP000202923">
    <property type="component" value="Genome"/>
</dbReference>
<gene>
    <name evidence="1" type="ORF">KWAN_45</name>
</gene>
<name>A0A1B2IDN8_9CAUD</name>
<dbReference type="KEGG" id="vg:29061889"/>
<accession>A0A1B2IDN8</accession>
<dbReference type="RefSeq" id="YP_009278650.1">
    <property type="nucleotide sequence ID" value="NC_031010.1"/>
</dbReference>
<sequence length="106" mass="11930">MLESFITLGNIIPPPETDRNRVLRDHIAFMRNHADTADMLVDPAHSYPEVHSFYTFCKAIGLEDIQIYPTMLLNGITNPLAFTPEKYTMLKVPSAPLVNSIISTIL</sequence>
<proteinExistence type="predicted"/>
<evidence type="ECO:0000313" key="1">
    <source>
        <dbReference type="EMBL" id="ANZ49397.1"/>
    </source>
</evidence>
<dbReference type="GeneID" id="29061889"/>
<dbReference type="OrthoDB" id="23419at10239"/>
<dbReference type="EMBL" id="KX397369">
    <property type="protein sequence ID" value="ANZ49397.1"/>
    <property type="molecule type" value="Genomic_DNA"/>
</dbReference>
<organism evidence="1 2">
    <name type="scientific">Erwinia phage vB_EamM_Kwan</name>
    <dbReference type="NCBI Taxonomy" id="1883374"/>
    <lineage>
        <taxon>Viruses</taxon>
        <taxon>Duplodnaviria</taxon>
        <taxon>Heunggongvirae</taxon>
        <taxon>Uroviricota</taxon>
        <taxon>Caudoviricetes</taxon>
        <taxon>Chimalliviridae</taxon>
        <taxon>Wellingtonvirus</taxon>
        <taxon>Wellingtonvirus wellington</taxon>
    </lineage>
</organism>